<dbReference type="EMBL" id="DAKRPA010000224">
    <property type="protein sequence ID" value="DAZ94964.1"/>
    <property type="molecule type" value="Genomic_DNA"/>
</dbReference>
<reference evidence="3" key="1">
    <citation type="submission" date="2022-11" db="EMBL/GenBank/DDBJ databases">
        <authorList>
            <person name="Morgan W.R."/>
            <person name="Tartar A."/>
        </authorList>
    </citation>
    <scope>NUCLEOTIDE SEQUENCE</scope>
    <source>
        <strain evidence="3">ARSEF 373</strain>
    </source>
</reference>
<dbReference type="InterPro" id="IPR054722">
    <property type="entry name" value="PolX-like_BBD"/>
</dbReference>
<dbReference type="AlphaFoldDB" id="A0AAV2YQN7"/>
<keyword evidence="4" id="KW-1185">Reference proteome</keyword>
<sequence>MEDGNSMATHLDRFGELVMAMEAVGDAMDATRQLVILLGSLPQEYDMIVTVIENTTGLTLDGVKEKLLRHYEKLQQLEPAEGTFKRRHDNKRNEKGKTFRGKCFACGKIGRKEAECKQKKKKKQQEEETTSGQTKHRDAWLIDSGASSPMSPNRGDFIEYRELPRPITITIADGKMMNAVGRGRVRVICEDGKVVTMCDVLHVEGLDRRLLSVPKLTERGFTTQFDAKFCSIMRGDKVFVRARRVLSAYVLYTRLEHAMYCEMADATSKWELWHARLGHANPEAFKNTHNLQPVDCQA</sequence>
<feature type="domain" description="Retrovirus-related Pol polyprotein from transposon TNT 1-94-like beta-barrel" evidence="2">
    <location>
        <begin position="140"/>
        <end position="221"/>
    </location>
</feature>
<evidence type="ECO:0000313" key="3">
    <source>
        <dbReference type="EMBL" id="DAZ94964.1"/>
    </source>
</evidence>
<evidence type="ECO:0000259" key="2">
    <source>
        <dbReference type="Pfam" id="PF22936"/>
    </source>
</evidence>
<organism evidence="3 4">
    <name type="scientific">Lagenidium giganteum</name>
    <dbReference type="NCBI Taxonomy" id="4803"/>
    <lineage>
        <taxon>Eukaryota</taxon>
        <taxon>Sar</taxon>
        <taxon>Stramenopiles</taxon>
        <taxon>Oomycota</taxon>
        <taxon>Peronosporomycetes</taxon>
        <taxon>Pythiales</taxon>
        <taxon>Pythiaceae</taxon>
    </lineage>
</organism>
<dbReference type="PANTHER" id="PTHR47592:SF27">
    <property type="entry name" value="OS08G0421700 PROTEIN"/>
    <property type="match status" value="1"/>
</dbReference>
<reference evidence="3" key="2">
    <citation type="journal article" date="2023" name="Microbiol Resour">
        <title>Decontamination and Annotation of the Draft Genome Sequence of the Oomycete Lagenidium giganteum ARSEF 373.</title>
        <authorList>
            <person name="Morgan W.R."/>
            <person name="Tartar A."/>
        </authorList>
    </citation>
    <scope>NUCLEOTIDE SEQUENCE</scope>
    <source>
        <strain evidence="3">ARSEF 373</strain>
    </source>
</reference>
<dbReference type="Pfam" id="PF14223">
    <property type="entry name" value="Retrotran_gag_2"/>
    <property type="match status" value="1"/>
</dbReference>
<comment type="caution">
    <text evidence="3">The sequence shown here is derived from an EMBL/GenBank/DDBJ whole genome shotgun (WGS) entry which is preliminary data.</text>
</comment>
<accession>A0AAV2YQN7</accession>
<dbReference type="PANTHER" id="PTHR47592">
    <property type="entry name" value="PBF68 PROTEIN"/>
    <property type="match status" value="1"/>
</dbReference>
<proteinExistence type="predicted"/>
<dbReference type="Proteomes" id="UP001146120">
    <property type="component" value="Unassembled WGS sequence"/>
</dbReference>
<evidence type="ECO:0000256" key="1">
    <source>
        <dbReference type="SAM" id="MobiDB-lite"/>
    </source>
</evidence>
<name>A0AAV2YQN7_9STRA</name>
<feature type="region of interest" description="Disordered" evidence="1">
    <location>
        <begin position="115"/>
        <end position="137"/>
    </location>
</feature>
<dbReference type="Pfam" id="PF22936">
    <property type="entry name" value="Pol_BBD"/>
    <property type="match status" value="1"/>
</dbReference>
<gene>
    <name evidence="3" type="ORF">N0F65_000059</name>
</gene>
<protein>
    <recommendedName>
        <fullName evidence="2">Retrovirus-related Pol polyprotein from transposon TNT 1-94-like beta-barrel domain-containing protein</fullName>
    </recommendedName>
</protein>
<evidence type="ECO:0000313" key="4">
    <source>
        <dbReference type="Proteomes" id="UP001146120"/>
    </source>
</evidence>